<dbReference type="Pfam" id="PF11799">
    <property type="entry name" value="IMS_C"/>
    <property type="match status" value="1"/>
</dbReference>
<feature type="domain" description="UmuC" evidence="3">
    <location>
        <begin position="5"/>
        <end position="188"/>
    </location>
</feature>
<dbReference type="AlphaFoldDB" id="A0A290QL31"/>
<feature type="region of interest" description="Disordered" evidence="2">
    <location>
        <begin position="419"/>
        <end position="444"/>
    </location>
</feature>
<dbReference type="PANTHER" id="PTHR11076:SF34">
    <property type="entry name" value="PROTEIN UMUC"/>
    <property type="match status" value="1"/>
</dbReference>
<dbReference type="InterPro" id="IPR001126">
    <property type="entry name" value="UmuC"/>
</dbReference>
<evidence type="ECO:0000259" key="3">
    <source>
        <dbReference type="PROSITE" id="PS50173"/>
    </source>
</evidence>
<dbReference type="InterPro" id="IPR043502">
    <property type="entry name" value="DNA/RNA_pol_sf"/>
</dbReference>
<dbReference type="Gene3D" id="3.30.1490.100">
    <property type="entry name" value="DNA polymerase, Y-family, little finger domain"/>
    <property type="match status" value="1"/>
</dbReference>
<comment type="similarity">
    <text evidence="1">Belongs to the DNA polymerase type-Y family.</text>
</comment>
<evidence type="ECO:0000313" key="4">
    <source>
        <dbReference type="EMBL" id="ATC65101.1"/>
    </source>
</evidence>
<dbReference type="GO" id="GO:0042276">
    <property type="term" value="P:error-prone translesion synthesis"/>
    <property type="evidence" value="ECO:0007669"/>
    <property type="project" value="TreeGrafter"/>
</dbReference>
<proteinExistence type="inferred from homology"/>
<dbReference type="Proteomes" id="UP000217265">
    <property type="component" value="Chromosome"/>
</dbReference>
<sequence>MPLHTLIVDFNSYFASVEQQERPELRGRPVAIVPVMTERTSCIAASLDAKRHGVKTGTPVAEARQMCPGLVVIEARSELYVQYHHRLVAMIERCVPVTEVLSIDEVRCDLPGDFSRREKAQAIAQQIKRTITHEAGPCLTSSIGIAPNAFLAKVASDLVKPDGLVLFDDPDLPGCLYELSLRDLPGIGHNMEQRLLAAGFDSVEKLCAASRADLRRIWGGIEGERFYDGLHGAVVYRPATQTGSTIGHSHVLPPDMRNESSALATLHRLLQKAAMRLRHSASYAGGLHLSLRYVGRDRWSDALTFLETQDTRELIRVFNQLWDRRPTSARAQPIGVGVTLFHLSPAHNHTATLFETGDARTGLNAAIDRLNRKLGKNTVVYGGALGALHYAPIRIAFNRIPDVALEGGETDDELLATPADIQNARSSRTSRASLKSPRRQAGVF</sequence>
<name>A0A290QL31_9BACT</name>
<dbReference type="InterPro" id="IPR017961">
    <property type="entry name" value="DNA_pol_Y-fam_little_finger"/>
</dbReference>
<dbReference type="RefSeq" id="WP_096056732.1">
    <property type="nucleotide sequence ID" value="NZ_CP023344.1"/>
</dbReference>
<dbReference type="InterPro" id="IPR050116">
    <property type="entry name" value="DNA_polymerase-Y"/>
</dbReference>
<dbReference type="Pfam" id="PF14520">
    <property type="entry name" value="HHH_5"/>
    <property type="match status" value="1"/>
</dbReference>
<dbReference type="PANTHER" id="PTHR11076">
    <property type="entry name" value="DNA REPAIR POLYMERASE UMUC / TRANSFERASE FAMILY MEMBER"/>
    <property type="match status" value="1"/>
</dbReference>
<evidence type="ECO:0000313" key="5">
    <source>
        <dbReference type="Proteomes" id="UP000217265"/>
    </source>
</evidence>
<dbReference type="Gene3D" id="3.40.1170.60">
    <property type="match status" value="1"/>
</dbReference>
<keyword evidence="5" id="KW-1185">Reference proteome</keyword>
<dbReference type="GO" id="GO:0003684">
    <property type="term" value="F:damaged DNA binding"/>
    <property type="evidence" value="ECO:0007669"/>
    <property type="project" value="InterPro"/>
</dbReference>
<reference evidence="4 5" key="1">
    <citation type="submission" date="2017-09" db="EMBL/GenBank/DDBJ databases">
        <title>Complete genome sequence of Verrucomicrobial strain HZ-65, isolated from freshwater.</title>
        <authorList>
            <person name="Choi A."/>
        </authorList>
    </citation>
    <scope>NUCLEOTIDE SEQUENCE [LARGE SCALE GENOMIC DNA]</scope>
    <source>
        <strain evidence="4 5">HZ-65</strain>
    </source>
</reference>
<dbReference type="OrthoDB" id="9808813at2"/>
<dbReference type="Gene3D" id="3.30.70.270">
    <property type="match status" value="1"/>
</dbReference>
<dbReference type="CDD" id="cd00424">
    <property type="entry name" value="PolY"/>
    <property type="match status" value="1"/>
</dbReference>
<organism evidence="4 5">
    <name type="scientific">Nibricoccus aquaticus</name>
    <dbReference type="NCBI Taxonomy" id="2576891"/>
    <lineage>
        <taxon>Bacteria</taxon>
        <taxon>Pseudomonadati</taxon>
        <taxon>Verrucomicrobiota</taxon>
        <taxon>Opitutia</taxon>
        <taxon>Opitutales</taxon>
        <taxon>Opitutaceae</taxon>
        <taxon>Nibricoccus</taxon>
    </lineage>
</organism>
<dbReference type="KEGG" id="vbh:CMV30_14705"/>
<dbReference type="GO" id="GO:0005829">
    <property type="term" value="C:cytosol"/>
    <property type="evidence" value="ECO:0007669"/>
    <property type="project" value="TreeGrafter"/>
</dbReference>
<accession>A0A290QL31</accession>
<dbReference type="EMBL" id="CP023344">
    <property type="protein sequence ID" value="ATC65101.1"/>
    <property type="molecule type" value="Genomic_DNA"/>
</dbReference>
<dbReference type="Pfam" id="PF00817">
    <property type="entry name" value="IMS"/>
    <property type="match status" value="1"/>
</dbReference>
<evidence type="ECO:0000256" key="1">
    <source>
        <dbReference type="ARBA" id="ARBA00010945"/>
    </source>
</evidence>
<feature type="compositionally biased region" description="Polar residues" evidence="2">
    <location>
        <begin position="423"/>
        <end position="433"/>
    </location>
</feature>
<dbReference type="GO" id="GO:0006281">
    <property type="term" value="P:DNA repair"/>
    <property type="evidence" value="ECO:0007669"/>
    <property type="project" value="InterPro"/>
</dbReference>
<dbReference type="SUPFAM" id="SSF56672">
    <property type="entry name" value="DNA/RNA polymerases"/>
    <property type="match status" value="1"/>
</dbReference>
<dbReference type="Gene3D" id="1.10.150.20">
    <property type="entry name" value="5' to 3' exonuclease, C-terminal subdomain"/>
    <property type="match status" value="1"/>
</dbReference>
<evidence type="ECO:0000256" key="2">
    <source>
        <dbReference type="SAM" id="MobiDB-lite"/>
    </source>
</evidence>
<dbReference type="InterPro" id="IPR036775">
    <property type="entry name" value="DNA_pol_Y-fam_lit_finger_sf"/>
</dbReference>
<dbReference type="GO" id="GO:0009432">
    <property type="term" value="P:SOS response"/>
    <property type="evidence" value="ECO:0007669"/>
    <property type="project" value="TreeGrafter"/>
</dbReference>
<protein>
    <submittedName>
        <fullName evidence="4">DNA polymerase</fullName>
    </submittedName>
</protein>
<dbReference type="GO" id="GO:0003887">
    <property type="term" value="F:DNA-directed DNA polymerase activity"/>
    <property type="evidence" value="ECO:0007669"/>
    <property type="project" value="TreeGrafter"/>
</dbReference>
<dbReference type="SUPFAM" id="SSF100879">
    <property type="entry name" value="Lesion bypass DNA polymerase (Y-family), little finger domain"/>
    <property type="match status" value="1"/>
</dbReference>
<dbReference type="PROSITE" id="PS50173">
    <property type="entry name" value="UMUC"/>
    <property type="match status" value="1"/>
</dbReference>
<gene>
    <name evidence="4" type="ORF">CMV30_14705</name>
</gene>
<dbReference type="InterPro" id="IPR043128">
    <property type="entry name" value="Rev_trsase/Diguanyl_cyclase"/>
</dbReference>